<keyword evidence="9" id="KW-1185">Reference proteome</keyword>
<evidence type="ECO:0000256" key="3">
    <source>
        <dbReference type="ARBA" id="ARBA00022490"/>
    </source>
</evidence>
<gene>
    <name evidence="6" type="primary">tpiA</name>
    <name evidence="8" type="ORF">J2Z27_000201</name>
</gene>
<keyword evidence="2 6" id="KW-0312">Gluconeogenesis</keyword>
<accession>A0ABS4HJS7</accession>
<comment type="subcellular location">
    <subcellularLocation>
        <location evidence="6 7">Cytoplasm</location>
    </subcellularLocation>
</comment>
<dbReference type="SUPFAM" id="SSF51351">
    <property type="entry name" value="Triosephosphate isomerase (TIM)"/>
    <property type="match status" value="1"/>
</dbReference>
<dbReference type="InterPro" id="IPR020861">
    <property type="entry name" value="Triosephosphate_isomerase_AS"/>
</dbReference>
<name>A0ABS4HJS7_9STAP</name>
<comment type="subunit">
    <text evidence="6 7">Homodimer.</text>
</comment>
<dbReference type="RefSeq" id="WP_186090562.1">
    <property type="nucleotide sequence ID" value="NZ_BMCN01000001.1"/>
</dbReference>
<comment type="function">
    <text evidence="6">Involved in the gluconeogenesis. Catalyzes stereospecifically the conversion of dihydroxyacetone phosphate (DHAP) to D-glyceraldehyde-3-phosphate (G3P).</text>
</comment>
<reference evidence="8 9" key="1">
    <citation type="submission" date="2021-03" db="EMBL/GenBank/DDBJ databases">
        <title>Genomic Encyclopedia of Type Strains, Phase IV (KMG-IV): sequencing the most valuable type-strain genomes for metagenomic binning, comparative biology and taxonomic classification.</title>
        <authorList>
            <person name="Goeker M."/>
        </authorList>
    </citation>
    <scope>NUCLEOTIDE SEQUENCE [LARGE SCALE GENOMIC DNA]</scope>
    <source>
        <strain evidence="8 9">DSM 22420</strain>
    </source>
</reference>
<feature type="binding site" evidence="6">
    <location>
        <begin position="233"/>
        <end position="234"/>
    </location>
    <ligand>
        <name>substrate</name>
    </ligand>
</feature>
<dbReference type="Proteomes" id="UP001519348">
    <property type="component" value="Unassembled WGS sequence"/>
</dbReference>
<evidence type="ECO:0000256" key="6">
    <source>
        <dbReference type="HAMAP-Rule" id="MF_00147"/>
    </source>
</evidence>
<evidence type="ECO:0000256" key="2">
    <source>
        <dbReference type="ARBA" id="ARBA00022432"/>
    </source>
</evidence>
<organism evidence="8 9">
    <name type="scientific">Jeotgalicoccus aerolatus</name>
    <dbReference type="NCBI Taxonomy" id="709510"/>
    <lineage>
        <taxon>Bacteria</taxon>
        <taxon>Bacillati</taxon>
        <taxon>Bacillota</taxon>
        <taxon>Bacilli</taxon>
        <taxon>Bacillales</taxon>
        <taxon>Staphylococcaceae</taxon>
        <taxon>Jeotgalicoccus</taxon>
    </lineage>
</organism>
<dbReference type="PANTHER" id="PTHR21139:SF42">
    <property type="entry name" value="TRIOSEPHOSPHATE ISOMERASE"/>
    <property type="match status" value="1"/>
</dbReference>
<comment type="caution">
    <text evidence="8">The sequence shown here is derived from an EMBL/GenBank/DDBJ whole genome shotgun (WGS) entry which is preliminary data.</text>
</comment>
<comment type="pathway">
    <text evidence="6 7">Carbohydrate biosynthesis; gluconeogenesis.</text>
</comment>
<dbReference type="InterPro" id="IPR013785">
    <property type="entry name" value="Aldolase_TIM"/>
</dbReference>
<dbReference type="PANTHER" id="PTHR21139">
    <property type="entry name" value="TRIOSEPHOSPHATE ISOMERASE"/>
    <property type="match status" value="1"/>
</dbReference>
<evidence type="ECO:0000256" key="5">
    <source>
        <dbReference type="ARBA" id="ARBA00023235"/>
    </source>
</evidence>
<dbReference type="CDD" id="cd00311">
    <property type="entry name" value="TIM"/>
    <property type="match status" value="1"/>
</dbReference>
<dbReference type="Pfam" id="PF00121">
    <property type="entry name" value="TIM"/>
    <property type="match status" value="1"/>
</dbReference>
<keyword evidence="5 6" id="KW-0413">Isomerase</keyword>
<sequence length="251" mass="26722">MRTPLIAGNWKMNMTVSQAADFTDELLKIKLTDEVEAALCAPFIDLAVLLEKLQDSSVAVGAQNVYFEQAGAYTGEVSAPMLADIGIKYVITGHSERRELFGETDADVNKKSLAVIESGMTPIVCVGETADERSSKMHEQKVRSQVQAALENVGAEAAADLVIAYEPIWAIGTGQSATSDDANEMCAAIRSEIEKLYDKNTADKVRILYGGSVKPATIEDLMSKNDVDGALVGGASLKTADFAALVEGAVQ</sequence>
<dbReference type="HAMAP" id="MF_00147_B">
    <property type="entry name" value="TIM_B"/>
    <property type="match status" value="1"/>
</dbReference>
<evidence type="ECO:0000313" key="9">
    <source>
        <dbReference type="Proteomes" id="UP001519348"/>
    </source>
</evidence>
<comment type="pathway">
    <text evidence="6 7">Carbohydrate degradation; glycolysis; D-glyceraldehyde 3-phosphate from glycerone phosphate: step 1/1.</text>
</comment>
<feature type="active site" description="Proton acceptor" evidence="6">
    <location>
        <position position="166"/>
    </location>
</feature>
<evidence type="ECO:0000256" key="1">
    <source>
        <dbReference type="ARBA" id="ARBA00007422"/>
    </source>
</evidence>
<keyword evidence="4 6" id="KW-0324">Glycolysis</keyword>
<dbReference type="InterPro" id="IPR000652">
    <property type="entry name" value="Triosephosphate_isomerase"/>
</dbReference>
<comment type="catalytic activity">
    <reaction evidence="6 7">
        <text>D-glyceraldehyde 3-phosphate = dihydroxyacetone phosphate</text>
        <dbReference type="Rhea" id="RHEA:18585"/>
        <dbReference type="ChEBI" id="CHEBI:57642"/>
        <dbReference type="ChEBI" id="CHEBI:59776"/>
        <dbReference type="EC" id="5.3.1.1"/>
    </reaction>
</comment>
<dbReference type="PROSITE" id="PS00171">
    <property type="entry name" value="TIM_1"/>
    <property type="match status" value="1"/>
</dbReference>
<dbReference type="EC" id="5.3.1.1" evidence="6 7"/>
<feature type="binding site" evidence="6">
    <location>
        <position position="212"/>
    </location>
    <ligand>
        <name>substrate</name>
    </ligand>
</feature>
<feature type="binding site" evidence="6">
    <location>
        <position position="172"/>
    </location>
    <ligand>
        <name>substrate</name>
    </ligand>
</feature>
<feature type="binding site" evidence="6">
    <location>
        <begin position="9"/>
        <end position="11"/>
    </location>
    <ligand>
        <name>substrate</name>
    </ligand>
</feature>
<protein>
    <recommendedName>
        <fullName evidence="6 7">Triosephosphate isomerase</fullName>
        <shortName evidence="6">TIM</shortName>
        <shortName evidence="6">TPI</shortName>
        <ecNumber evidence="6 7">5.3.1.1</ecNumber>
    </recommendedName>
    <alternativeName>
        <fullName evidence="6">Triose-phosphate isomerase</fullName>
    </alternativeName>
</protein>
<keyword evidence="3 6" id="KW-0963">Cytoplasm</keyword>
<evidence type="ECO:0000256" key="7">
    <source>
        <dbReference type="RuleBase" id="RU363013"/>
    </source>
</evidence>
<dbReference type="EMBL" id="JAGGKN010000001">
    <property type="protein sequence ID" value="MBP1951175.1"/>
    <property type="molecule type" value="Genomic_DNA"/>
</dbReference>
<evidence type="ECO:0000256" key="4">
    <source>
        <dbReference type="ARBA" id="ARBA00023152"/>
    </source>
</evidence>
<comment type="similarity">
    <text evidence="1 6 7">Belongs to the triosephosphate isomerase family.</text>
</comment>
<proteinExistence type="inferred from homology"/>
<dbReference type="PROSITE" id="PS51440">
    <property type="entry name" value="TIM_2"/>
    <property type="match status" value="1"/>
</dbReference>
<evidence type="ECO:0000313" key="8">
    <source>
        <dbReference type="EMBL" id="MBP1951175.1"/>
    </source>
</evidence>
<dbReference type="NCBIfam" id="TIGR00419">
    <property type="entry name" value="tim"/>
    <property type="match status" value="1"/>
</dbReference>
<dbReference type="GO" id="GO:0004807">
    <property type="term" value="F:triose-phosphate isomerase activity"/>
    <property type="evidence" value="ECO:0007669"/>
    <property type="project" value="UniProtKB-EC"/>
</dbReference>
<feature type="active site" description="Electrophile" evidence="6">
    <location>
        <position position="94"/>
    </location>
</feature>
<dbReference type="InterPro" id="IPR035990">
    <property type="entry name" value="TIM_sf"/>
</dbReference>
<dbReference type="InterPro" id="IPR022896">
    <property type="entry name" value="TrioseP_Isoase_bac/euk"/>
</dbReference>
<dbReference type="Gene3D" id="3.20.20.70">
    <property type="entry name" value="Aldolase class I"/>
    <property type="match status" value="1"/>
</dbReference>